<dbReference type="Proteomes" id="UP000707356">
    <property type="component" value="Unassembled WGS sequence"/>
</dbReference>
<proteinExistence type="predicted"/>
<gene>
    <name evidence="1" type="ORF">KME07_07415</name>
</gene>
<accession>A0A951U445</accession>
<evidence type="ECO:0000313" key="1">
    <source>
        <dbReference type="EMBL" id="MBW4465255.1"/>
    </source>
</evidence>
<name>A0A951U445_9CYAN</name>
<dbReference type="AlphaFoldDB" id="A0A951U445"/>
<reference evidence="1" key="2">
    <citation type="journal article" date="2022" name="Microbiol. Resour. Announc.">
        <title>Metagenome Sequencing to Explore Phylogenomics of Terrestrial Cyanobacteria.</title>
        <authorList>
            <person name="Ward R.D."/>
            <person name="Stajich J.E."/>
            <person name="Johansen J.R."/>
            <person name="Huntemann M."/>
            <person name="Clum A."/>
            <person name="Foster B."/>
            <person name="Foster B."/>
            <person name="Roux S."/>
            <person name="Palaniappan K."/>
            <person name="Varghese N."/>
            <person name="Mukherjee S."/>
            <person name="Reddy T.B.K."/>
            <person name="Daum C."/>
            <person name="Copeland A."/>
            <person name="Chen I.A."/>
            <person name="Ivanova N.N."/>
            <person name="Kyrpides N.C."/>
            <person name="Shapiro N."/>
            <person name="Eloe-Fadrosh E.A."/>
            <person name="Pietrasiak N."/>
        </authorList>
    </citation>
    <scope>NUCLEOTIDE SEQUENCE</scope>
    <source>
        <strain evidence="1">GSE-TBD4-15B</strain>
    </source>
</reference>
<organism evidence="1 2">
    <name type="scientific">Pegethrix bostrychoides GSE-TBD4-15B</name>
    <dbReference type="NCBI Taxonomy" id="2839662"/>
    <lineage>
        <taxon>Bacteria</taxon>
        <taxon>Bacillati</taxon>
        <taxon>Cyanobacteriota</taxon>
        <taxon>Cyanophyceae</taxon>
        <taxon>Oculatellales</taxon>
        <taxon>Oculatellaceae</taxon>
        <taxon>Pegethrix</taxon>
    </lineage>
</organism>
<dbReference type="EMBL" id="JAHHHV010000036">
    <property type="protein sequence ID" value="MBW4465255.1"/>
    <property type="molecule type" value="Genomic_DNA"/>
</dbReference>
<comment type="caution">
    <text evidence="1">The sequence shown here is derived from an EMBL/GenBank/DDBJ whole genome shotgun (WGS) entry which is preliminary data.</text>
</comment>
<protein>
    <submittedName>
        <fullName evidence="1">Uncharacterized protein</fullName>
    </submittedName>
</protein>
<reference evidence="1" key="1">
    <citation type="submission" date="2021-05" db="EMBL/GenBank/DDBJ databases">
        <authorList>
            <person name="Pietrasiak N."/>
            <person name="Ward R."/>
            <person name="Stajich J.E."/>
            <person name="Kurbessoian T."/>
        </authorList>
    </citation>
    <scope>NUCLEOTIDE SEQUENCE</scope>
    <source>
        <strain evidence="1">GSE-TBD4-15B</strain>
    </source>
</reference>
<evidence type="ECO:0000313" key="2">
    <source>
        <dbReference type="Proteomes" id="UP000707356"/>
    </source>
</evidence>
<sequence length="126" mass="14479">MPQILIKNDVMLARYRRKAIDVVTGLPLMEPLEYCRRWVTALEPNERGYRAECIRALEKATFGVYKFETINRNWGAEFERRPESALELLRVANLLNELDTGLEAVNSSVAEVLAKVKQVSPRSKQD</sequence>